<dbReference type="Proteomes" id="UP000003656">
    <property type="component" value="Unassembled WGS sequence"/>
</dbReference>
<proteinExistence type="predicted"/>
<gene>
    <name evidence="1" type="ORF">BIFGAL_04213</name>
</gene>
<evidence type="ECO:0000313" key="2">
    <source>
        <dbReference type="Proteomes" id="UP000003656"/>
    </source>
</evidence>
<reference evidence="1 2" key="1">
    <citation type="submission" date="2009-11" db="EMBL/GenBank/DDBJ databases">
        <authorList>
            <person name="Weinstock G."/>
            <person name="Sodergren E."/>
            <person name="Clifton S."/>
            <person name="Fulton L."/>
            <person name="Fulton B."/>
            <person name="Courtney L."/>
            <person name="Fronick C."/>
            <person name="Harrison M."/>
            <person name="Strong C."/>
            <person name="Farmer C."/>
            <person name="Delahaunty K."/>
            <person name="Markovic C."/>
            <person name="Hall O."/>
            <person name="Minx P."/>
            <person name="Tomlinson C."/>
            <person name="Mitreva M."/>
            <person name="Nelson J."/>
            <person name="Hou S."/>
            <person name="Wollam A."/>
            <person name="Pepin K.H."/>
            <person name="Johnson M."/>
            <person name="Bhonagiri V."/>
            <person name="Nash W.E."/>
            <person name="Warren W."/>
            <person name="Chinwalla A."/>
            <person name="Mardis E.R."/>
            <person name="Wilson R.K."/>
        </authorList>
    </citation>
    <scope>NUCLEOTIDE SEQUENCE [LARGE SCALE GENOMIC DNA]</scope>
    <source>
        <strain evidence="1 2">DSM 20093</strain>
    </source>
</reference>
<dbReference type="AlphaFoldDB" id="D1NWG3"/>
<name>D1NWG3_9BIFI</name>
<evidence type="ECO:0000313" key="1">
    <source>
        <dbReference type="EMBL" id="EFA22449.1"/>
    </source>
</evidence>
<accession>D1NWG3</accession>
<comment type="caution">
    <text evidence="1">The sequence shown here is derived from an EMBL/GenBank/DDBJ whole genome shotgun (WGS) entry which is preliminary data.</text>
</comment>
<protein>
    <submittedName>
        <fullName evidence="1">Uncharacterized protein</fullName>
    </submittedName>
</protein>
<dbReference type="EMBL" id="ABXB03000004">
    <property type="protein sequence ID" value="EFA22449.1"/>
    <property type="molecule type" value="Genomic_DNA"/>
</dbReference>
<sequence length="51" mass="5467">MKGFCLFVAHAAVSFDAAPLFDVTHGELPSELPSLYTNLRSRQAGSADLSQ</sequence>
<organism evidence="1 2">
    <name type="scientific">Bifidobacterium gallicum DSM 20093 = LMG 11596</name>
    <dbReference type="NCBI Taxonomy" id="561180"/>
    <lineage>
        <taxon>Bacteria</taxon>
        <taxon>Bacillati</taxon>
        <taxon>Actinomycetota</taxon>
        <taxon>Actinomycetes</taxon>
        <taxon>Bifidobacteriales</taxon>
        <taxon>Bifidobacteriaceae</taxon>
        <taxon>Bifidobacterium</taxon>
    </lineage>
</organism>